<evidence type="ECO:0000256" key="1">
    <source>
        <dbReference type="SAM" id="MobiDB-lite"/>
    </source>
</evidence>
<reference evidence="2 3" key="1">
    <citation type="submission" date="2016-01" db="EMBL/GenBank/DDBJ databases">
        <title>Draft Genome Sequences of Seven Thermophilic Sporeformers Isolated from Foods.</title>
        <authorList>
            <person name="Berendsen E.M."/>
            <person name="Wells-Bennik M.H."/>
            <person name="Krawcyk A.O."/>
            <person name="De Jong A."/>
            <person name="Holsappel S."/>
            <person name="Eijlander R.T."/>
            <person name="Kuipers O.P."/>
        </authorList>
    </citation>
    <scope>NUCLEOTIDE SEQUENCE [LARGE SCALE GENOMIC DNA]</scope>
    <source>
        <strain evidence="2 3">B4135</strain>
    </source>
</reference>
<dbReference type="Proteomes" id="UP000075683">
    <property type="component" value="Unassembled WGS sequence"/>
</dbReference>
<proteinExistence type="predicted"/>
<accession>A0A150LX47</accession>
<feature type="region of interest" description="Disordered" evidence="1">
    <location>
        <begin position="1"/>
        <end position="22"/>
    </location>
</feature>
<protein>
    <submittedName>
        <fullName evidence="2">Uncharacterized protein</fullName>
    </submittedName>
</protein>
<gene>
    <name evidence="2" type="ORF">B4135_2579</name>
</gene>
<dbReference type="EMBL" id="LQYT01000058">
    <property type="protein sequence ID" value="KYD16900.1"/>
    <property type="molecule type" value="Genomic_DNA"/>
</dbReference>
<dbReference type="STRING" id="301148.B4135_2579"/>
<name>A0A150LX47_9BACI</name>
<comment type="caution">
    <text evidence="2">The sequence shown here is derived from an EMBL/GenBank/DDBJ whole genome shotgun (WGS) entry which is preliminary data.</text>
</comment>
<organism evidence="2 3">
    <name type="scientific">Caldibacillus debilis</name>
    <dbReference type="NCBI Taxonomy" id="301148"/>
    <lineage>
        <taxon>Bacteria</taxon>
        <taxon>Bacillati</taxon>
        <taxon>Bacillota</taxon>
        <taxon>Bacilli</taxon>
        <taxon>Bacillales</taxon>
        <taxon>Bacillaceae</taxon>
        <taxon>Caldibacillus</taxon>
    </lineage>
</organism>
<dbReference type="AlphaFoldDB" id="A0A150LX47"/>
<feature type="compositionally biased region" description="Basic and acidic residues" evidence="1">
    <location>
        <begin position="9"/>
        <end position="18"/>
    </location>
</feature>
<evidence type="ECO:0000313" key="3">
    <source>
        <dbReference type="Proteomes" id="UP000075683"/>
    </source>
</evidence>
<evidence type="ECO:0000313" key="2">
    <source>
        <dbReference type="EMBL" id="KYD16900.1"/>
    </source>
</evidence>
<sequence length="51" mass="6008">MPEWGGGRRSREGLRRMPEMGGRMGEWRGCSSTLWQTVSYFYHERQKEEGA</sequence>